<feature type="transmembrane region" description="Helical" evidence="1">
    <location>
        <begin position="12"/>
        <end position="30"/>
    </location>
</feature>
<dbReference type="AlphaFoldDB" id="A0A3S4GLM0"/>
<gene>
    <name evidence="2" type="ORF">DEVEQU_02952</name>
</gene>
<feature type="transmembrane region" description="Helical" evidence="1">
    <location>
        <begin position="42"/>
        <end position="62"/>
    </location>
</feature>
<dbReference type="InterPro" id="IPR006696">
    <property type="entry name" value="DUF423"/>
</dbReference>
<proteinExistence type="predicted"/>
<accession>A0A3S4GLM0</accession>
<feature type="transmembrane region" description="Helical" evidence="1">
    <location>
        <begin position="68"/>
        <end position="87"/>
    </location>
</feature>
<keyword evidence="1" id="KW-1133">Transmembrane helix</keyword>
<evidence type="ECO:0000313" key="3">
    <source>
        <dbReference type="Proteomes" id="UP000268844"/>
    </source>
</evidence>
<dbReference type="Proteomes" id="UP000268844">
    <property type="component" value="Unassembled WGS sequence"/>
</dbReference>
<dbReference type="Pfam" id="PF04241">
    <property type="entry name" value="DUF423"/>
    <property type="match status" value="1"/>
</dbReference>
<protein>
    <recommendedName>
        <fullName evidence="4">DUF423 domain-containing protein</fullName>
    </recommendedName>
</protein>
<name>A0A3S4GLM0_9HYPH</name>
<organism evidence="2 3">
    <name type="scientific">Devosia equisanguinis</name>
    <dbReference type="NCBI Taxonomy" id="2490941"/>
    <lineage>
        <taxon>Bacteria</taxon>
        <taxon>Pseudomonadati</taxon>
        <taxon>Pseudomonadota</taxon>
        <taxon>Alphaproteobacteria</taxon>
        <taxon>Hyphomicrobiales</taxon>
        <taxon>Devosiaceae</taxon>
        <taxon>Devosia</taxon>
    </lineage>
</organism>
<feature type="transmembrane region" description="Helical" evidence="1">
    <location>
        <begin position="99"/>
        <end position="121"/>
    </location>
</feature>
<dbReference type="EMBL" id="UZWD01000036">
    <property type="protein sequence ID" value="VDS05807.1"/>
    <property type="molecule type" value="Genomic_DNA"/>
</dbReference>
<evidence type="ECO:0008006" key="4">
    <source>
        <dbReference type="Google" id="ProtNLM"/>
    </source>
</evidence>
<keyword evidence="1" id="KW-0812">Transmembrane</keyword>
<keyword evidence="1" id="KW-0472">Membrane</keyword>
<sequence>MPQVDKLGTLRRVLLGIAGLLGAIGVAAAARASHSSDSRNIAAIATIFLAHAPVLVALGLAARGRVMVWSGIALAFGTILFGLDLALREQLGQGAFPGAAPLGGGLMILAWLGLVVAAVLWRPNTDFTK</sequence>
<keyword evidence="3" id="KW-1185">Reference proteome</keyword>
<evidence type="ECO:0000256" key="1">
    <source>
        <dbReference type="SAM" id="Phobius"/>
    </source>
</evidence>
<evidence type="ECO:0000313" key="2">
    <source>
        <dbReference type="EMBL" id="VDS05807.1"/>
    </source>
</evidence>
<reference evidence="2 3" key="1">
    <citation type="submission" date="2018-12" db="EMBL/GenBank/DDBJ databases">
        <authorList>
            <person name="Criscuolo A."/>
        </authorList>
    </citation>
    <scope>NUCLEOTIDE SEQUENCE [LARGE SCALE GENOMIC DNA]</scope>
    <source>
        <strain evidence="2">ACIP1116281</strain>
    </source>
</reference>